<dbReference type="PANTHER" id="PTHR34069">
    <property type="entry name" value="3-OXOACYL-[ACYL-CARRIER-PROTEIN] SYNTHASE 3"/>
    <property type="match status" value="1"/>
</dbReference>
<organism evidence="5 6">
    <name type="scientific">Halobacteriovorax marinus</name>
    <dbReference type="NCBI Taxonomy" id="97084"/>
    <lineage>
        <taxon>Bacteria</taxon>
        <taxon>Pseudomonadati</taxon>
        <taxon>Bdellovibrionota</taxon>
        <taxon>Bacteriovoracia</taxon>
        <taxon>Bacteriovoracales</taxon>
        <taxon>Halobacteriovoraceae</taxon>
        <taxon>Halobacteriovorax</taxon>
    </lineage>
</organism>
<comment type="caution">
    <text evidence="5">The sequence shown here is derived from an EMBL/GenBank/DDBJ whole genome shotgun (WGS) entry which is preliminary data.</text>
</comment>
<dbReference type="Pfam" id="PF08545">
    <property type="entry name" value="ACP_syn_III"/>
    <property type="match status" value="1"/>
</dbReference>
<dbReference type="EMBL" id="MAAO01000005">
    <property type="protein sequence ID" value="OUR97908.1"/>
    <property type="molecule type" value="Genomic_DNA"/>
</dbReference>
<accession>A0A1Y5FA58</accession>
<gene>
    <name evidence="5" type="ORF">A9Q84_06850</name>
</gene>
<evidence type="ECO:0000313" key="6">
    <source>
        <dbReference type="Proteomes" id="UP000196531"/>
    </source>
</evidence>
<feature type="domain" description="Beta-ketoacyl-[acyl-carrier-protein] synthase III N-terminal" evidence="4">
    <location>
        <begin position="124"/>
        <end position="201"/>
    </location>
</feature>
<dbReference type="Pfam" id="PF08541">
    <property type="entry name" value="ACP_syn_III_C"/>
    <property type="match status" value="1"/>
</dbReference>
<dbReference type="GO" id="GO:0004315">
    <property type="term" value="F:3-oxoacyl-[acyl-carrier-protein] synthase activity"/>
    <property type="evidence" value="ECO:0007669"/>
    <property type="project" value="InterPro"/>
</dbReference>
<dbReference type="GO" id="GO:0044550">
    <property type="term" value="P:secondary metabolite biosynthetic process"/>
    <property type="evidence" value="ECO:0007669"/>
    <property type="project" value="TreeGrafter"/>
</dbReference>
<dbReference type="AlphaFoldDB" id="A0A1Y5FA58"/>
<name>A0A1Y5FA58_9BACT</name>
<dbReference type="Proteomes" id="UP000196531">
    <property type="component" value="Unassembled WGS sequence"/>
</dbReference>
<protein>
    <submittedName>
        <fullName evidence="5">3-oxoacyl-ACP synthase</fullName>
    </submittedName>
</protein>
<keyword evidence="1" id="KW-0808">Transferase</keyword>
<evidence type="ECO:0000259" key="4">
    <source>
        <dbReference type="Pfam" id="PF08545"/>
    </source>
</evidence>
<dbReference type="InterPro" id="IPR013751">
    <property type="entry name" value="ACP_syn_III_N"/>
</dbReference>
<keyword evidence="2" id="KW-0012">Acyltransferase</keyword>
<evidence type="ECO:0000256" key="2">
    <source>
        <dbReference type="ARBA" id="ARBA00023315"/>
    </source>
</evidence>
<dbReference type="Gene3D" id="3.40.47.10">
    <property type="match status" value="1"/>
</dbReference>
<evidence type="ECO:0000256" key="1">
    <source>
        <dbReference type="ARBA" id="ARBA00022679"/>
    </source>
</evidence>
<dbReference type="CDD" id="cd00830">
    <property type="entry name" value="KAS_III"/>
    <property type="match status" value="1"/>
</dbReference>
<evidence type="ECO:0000259" key="3">
    <source>
        <dbReference type="Pfam" id="PF08541"/>
    </source>
</evidence>
<feature type="domain" description="Beta-ketoacyl-[acyl-carrier-protein] synthase III C-terminal" evidence="3">
    <location>
        <begin position="253"/>
        <end position="326"/>
    </location>
</feature>
<dbReference type="InterPro" id="IPR016039">
    <property type="entry name" value="Thiolase-like"/>
</dbReference>
<dbReference type="PANTHER" id="PTHR34069:SF2">
    <property type="entry name" value="BETA-KETOACYL-[ACYL-CARRIER-PROTEIN] SYNTHASE III"/>
    <property type="match status" value="1"/>
</dbReference>
<proteinExistence type="predicted"/>
<dbReference type="InterPro" id="IPR013747">
    <property type="entry name" value="ACP_syn_III_C"/>
</dbReference>
<dbReference type="SUPFAM" id="SSF53901">
    <property type="entry name" value="Thiolase-like"/>
    <property type="match status" value="2"/>
</dbReference>
<dbReference type="GO" id="GO:0006633">
    <property type="term" value="P:fatty acid biosynthetic process"/>
    <property type="evidence" value="ECO:0007669"/>
    <property type="project" value="InterPro"/>
</dbReference>
<reference evidence="6" key="1">
    <citation type="journal article" date="2017" name="Proc. Natl. Acad. Sci. U.S.A.">
        <title>Simulation of Deepwater Horizon oil plume reveals substrate specialization within a complex community of hydrocarbon-degraders.</title>
        <authorList>
            <person name="Hu P."/>
            <person name="Dubinsky E.A."/>
            <person name="Probst A.J."/>
            <person name="Wang J."/>
            <person name="Sieber C.M.K."/>
            <person name="Tom L.M."/>
            <person name="Gardinali P."/>
            <person name="Banfield J.F."/>
            <person name="Atlas R.M."/>
            <person name="Andersen G.L."/>
        </authorList>
    </citation>
    <scope>NUCLEOTIDE SEQUENCE [LARGE SCALE GENOMIC DNA]</scope>
</reference>
<sequence length="329" mass="35815">MLYLHGVGHFHPENIIDNQFLENLDIGTTHEWILERVGIESRRTVLPLDYLKETKNADVAMAREASLYTNAQTGALASRMAVEKAGLKLSDIGMVISGSCTPQYSCPAEACTIAGELELEVPAMDINSACSSMAAQLNFLNTMQPDALPEYILVVNPENSTRSIDYSDRSSAVLWGDCTSAMVVSTKTPSKIKVLHSFLTSSPKGWEKVTFRTGSHFKQDGRTVQTFAIKRSLAIIKKMREIIEGERENNVKFIGHQANLLMLNSVCRMAEIDSKNHFFNVDKFGNCGAAGAPSVLSQNIDSLVAGDLVIMGVVGAGLSWGGVLLEVAK</sequence>
<evidence type="ECO:0000313" key="5">
    <source>
        <dbReference type="EMBL" id="OUR97908.1"/>
    </source>
</evidence>